<dbReference type="OrthoDB" id="9789543at2"/>
<accession>A0A0J9CIK3</accession>
<dbReference type="Pfam" id="PF01370">
    <property type="entry name" value="Epimerase"/>
    <property type="match status" value="1"/>
</dbReference>
<dbReference type="Gene3D" id="3.40.50.720">
    <property type="entry name" value="NAD(P)-binding Rossmann-like Domain"/>
    <property type="match status" value="1"/>
</dbReference>
<comment type="caution">
    <text evidence="2">The sequence shown here is derived from an EMBL/GenBank/DDBJ whole genome shotgun (WGS) entry which is preliminary data.</text>
</comment>
<organism evidence="2 3">
    <name type="scientific">[Clostridium] citroniae WAL-19142</name>
    <dbReference type="NCBI Taxonomy" id="742734"/>
    <lineage>
        <taxon>Bacteria</taxon>
        <taxon>Bacillati</taxon>
        <taxon>Bacillota</taxon>
        <taxon>Clostridia</taxon>
        <taxon>Lachnospirales</taxon>
        <taxon>Lachnospiraceae</taxon>
        <taxon>Enterocloster</taxon>
    </lineage>
</organism>
<evidence type="ECO:0000313" key="2">
    <source>
        <dbReference type="EMBL" id="KMW24226.1"/>
    </source>
</evidence>
<dbReference type="InterPro" id="IPR001509">
    <property type="entry name" value="Epimerase_deHydtase"/>
</dbReference>
<evidence type="ECO:0000259" key="1">
    <source>
        <dbReference type="Pfam" id="PF01370"/>
    </source>
</evidence>
<dbReference type="EMBL" id="ADLK01000001">
    <property type="protein sequence ID" value="KMW24226.1"/>
    <property type="molecule type" value="Genomic_DNA"/>
</dbReference>
<reference evidence="2 3" key="1">
    <citation type="submission" date="2011-04" db="EMBL/GenBank/DDBJ databases">
        <title>The Genome Sequence of Clostridium citroniae WAL-19142.</title>
        <authorList>
            <consortium name="The Broad Institute Genome Sequencing Platform"/>
            <person name="Earl A."/>
            <person name="Ward D."/>
            <person name="Feldgarden M."/>
            <person name="Gevers D."/>
            <person name="Warren Y.A."/>
            <person name="Tyrrell K.L."/>
            <person name="Citron D.M."/>
            <person name="Goldstein E.J."/>
            <person name="Daigneault M."/>
            <person name="Allen-Vercoe E."/>
            <person name="Young S.K."/>
            <person name="Zeng Q."/>
            <person name="Gargeya S."/>
            <person name="Fitzgerald M."/>
            <person name="Haas B."/>
            <person name="Abouelleil A."/>
            <person name="Alvarado L."/>
            <person name="Arachchi H.M."/>
            <person name="Berlin A."/>
            <person name="Brown A."/>
            <person name="Chapman S.B."/>
            <person name="Chen Z."/>
            <person name="Dunbar C."/>
            <person name="Freedman E."/>
            <person name="Gearin G."/>
            <person name="Gellesch M."/>
            <person name="Goldberg J."/>
            <person name="Griggs A."/>
            <person name="Gujja S."/>
            <person name="Heilman E.R."/>
            <person name="Heiman D."/>
            <person name="Howarth C."/>
            <person name="Larson L."/>
            <person name="Lui A."/>
            <person name="MacDonald P.J."/>
            <person name="Mehta T."/>
            <person name="Montmayeur A."/>
            <person name="Murphy C."/>
            <person name="Neiman D."/>
            <person name="Pearson M."/>
            <person name="Priest M."/>
            <person name="Roberts A."/>
            <person name="Saif S."/>
            <person name="Shea T."/>
            <person name="Shenoy N."/>
            <person name="Sisk P."/>
            <person name="Stolte C."/>
            <person name="Sykes S."/>
            <person name="White J."/>
            <person name="Yandava C."/>
            <person name="Wortman J."/>
            <person name="Nusbaum C."/>
            <person name="Birren B."/>
        </authorList>
    </citation>
    <scope>NUCLEOTIDE SEQUENCE [LARGE SCALE GENOMIC DNA]</scope>
    <source>
        <strain evidence="2 3">WAL-19142</strain>
    </source>
</reference>
<dbReference type="SUPFAM" id="SSF51735">
    <property type="entry name" value="NAD(P)-binding Rossmann-fold domains"/>
    <property type="match status" value="1"/>
</dbReference>
<dbReference type="PATRIC" id="fig|742734.4.peg.93"/>
<dbReference type="Proteomes" id="UP000037392">
    <property type="component" value="Unassembled WGS sequence"/>
</dbReference>
<evidence type="ECO:0000313" key="3">
    <source>
        <dbReference type="Proteomes" id="UP000037392"/>
    </source>
</evidence>
<protein>
    <recommendedName>
        <fullName evidence="1">NAD-dependent epimerase/dehydratase domain-containing protein</fullName>
    </recommendedName>
</protein>
<dbReference type="PANTHER" id="PTHR43245">
    <property type="entry name" value="BIFUNCTIONAL POLYMYXIN RESISTANCE PROTEIN ARNA"/>
    <property type="match status" value="1"/>
</dbReference>
<sequence length="332" mass="37214">MKDVTQGGLGARIVITGATGFIGSNLARVFLEHGDHVFVLVRPGSRHRDALPVHDNLTTVECDLDHVPDCIPAIGRADAFLHLAWGGVNREEIDSPKVQARNVSGSLDCVRTAARLGCTVFMDAGSRVEYGAVEGMMQEDVECHPVNQYGKAKLEFYQKAAPLCGELNMNYYHLRFFSVYGYGDHPWSIISTLVRDLRQNKRVSLSACRHQWNFMYIEDAVQAVYELYRHGVPPVGLRSCIVNIASSDTRPLRSFVEEIHKIAGFRGELEYGTFVQAKEGALSIRPDIGRLLGLTGGDWKEEYTFCRGIEETIEKEEANKRHEEDQRIDSLL</sequence>
<dbReference type="InterPro" id="IPR036291">
    <property type="entry name" value="NAD(P)-bd_dom_sf"/>
</dbReference>
<dbReference type="RefSeq" id="WP_048928952.1">
    <property type="nucleotide sequence ID" value="NZ_KQ235875.1"/>
</dbReference>
<dbReference type="PANTHER" id="PTHR43245:SF13">
    <property type="entry name" value="UDP-D-APIOSE_UDP-D-XYLOSE SYNTHASE 2"/>
    <property type="match status" value="1"/>
</dbReference>
<dbReference type="GeneID" id="93163571"/>
<proteinExistence type="predicted"/>
<dbReference type="InterPro" id="IPR050177">
    <property type="entry name" value="Lipid_A_modif_metabolic_enz"/>
</dbReference>
<dbReference type="AlphaFoldDB" id="A0A0J9CIK3"/>
<name>A0A0J9CIK3_9FIRM</name>
<feature type="domain" description="NAD-dependent epimerase/dehydratase" evidence="1">
    <location>
        <begin position="13"/>
        <end position="232"/>
    </location>
</feature>
<gene>
    <name evidence="2" type="ORF">HMPREF9470_00088</name>
</gene>